<evidence type="ECO:0000256" key="2">
    <source>
        <dbReference type="SAM" id="Phobius"/>
    </source>
</evidence>
<comment type="caution">
    <text evidence="3">The sequence shown here is derived from an EMBL/GenBank/DDBJ whole genome shotgun (WGS) entry which is preliminary data.</text>
</comment>
<gene>
    <name evidence="3" type="ORF">PVAG01_01355</name>
</gene>
<keyword evidence="2" id="KW-0472">Membrane</keyword>
<feature type="transmembrane region" description="Helical" evidence="2">
    <location>
        <begin position="279"/>
        <end position="301"/>
    </location>
</feature>
<keyword evidence="4" id="KW-1185">Reference proteome</keyword>
<accession>A0ABR4PWX7</accession>
<evidence type="ECO:0000313" key="4">
    <source>
        <dbReference type="Proteomes" id="UP001629113"/>
    </source>
</evidence>
<feature type="transmembrane region" description="Helical" evidence="2">
    <location>
        <begin position="250"/>
        <end position="272"/>
    </location>
</feature>
<evidence type="ECO:0000256" key="1">
    <source>
        <dbReference type="SAM" id="MobiDB-lite"/>
    </source>
</evidence>
<name>A0ABR4PWX7_9HELO</name>
<feature type="transmembrane region" description="Helical" evidence="2">
    <location>
        <begin position="307"/>
        <end position="330"/>
    </location>
</feature>
<reference evidence="3 4" key="1">
    <citation type="submission" date="2024-06" db="EMBL/GenBank/DDBJ databases">
        <title>Complete genome of Phlyctema vagabunda strain 19-DSS-EL-015.</title>
        <authorList>
            <person name="Fiorenzani C."/>
        </authorList>
    </citation>
    <scope>NUCLEOTIDE SEQUENCE [LARGE SCALE GENOMIC DNA]</scope>
    <source>
        <strain evidence="3 4">19-DSS-EL-015</strain>
    </source>
</reference>
<dbReference type="Proteomes" id="UP001629113">
    <property type="component" value="Unassembled WGS sequence"/>
</dbReference>
<keyword evidence="2" id="KW-1133">Transmembrane helix</keyword>
<proteinExistence type="predicted"/>
<evidence type="ECO:0000313" key="3">
    <source>
        <dbReference type="EMBL" id="KAL3427846.1"/>
    </source>
</evidence>
<protein>
    <submittedName>
        <fullName evidence="3">Uncharacterized protein</fullName>
    </submittedName>
</protein>
<dbReference type="EMBL" id="JBFCZG010000001">
    <property type="protein sequence ID" value="KAL3427846.1"/>
    <property type="molecule type" value="Genomic_DNA"/>
</dbReference>
<feature type="transmembrane region" description="Helical" evidence="2">
    <location>
        <begin position="206"/>
        <end position="230"/>
    </location>
</feature>
<organism evidence="3 4">
    <name type="scientific">Phlyctema vagabunda</name>
    <dbReference type="NCBI Taxonomy" id="108571"/>
    <lineage>
        <taxon>Eukaryota</taxon>
        <taxon>Fungi</taxon>
        <taxon>Dikarya</taxon>
        <taxon>Ascomycota</taxon>
        <taxon>Pezizomycotina</taxon>
        <taxon>Leotiomycetes</taxon>
        <taxon>Helotiales</taxon>
        <taxon>Dermateaceae</taxon>
        <taxon>Phlyctema</taxon>
    </lineage>
</organism>
<sequence length="346" mass="39473">MTTFNESFTSLLASVVANCDEIGSYIQNTDFIVEKYKEGSALHGYNSARPFEYLKEWCWTRSWDEYFSHVMNLWDGDQMSAMRFNALIERLSAPAARLDILVPKLERECRRFPNMEENIVKNAREMHTCVNSFLNSADDGLNLWKRRENILIENEIRQRRPVIRQHPSLNSSESDDETKTVKEQSEGDASSQMWVRRRLNSVRRAFTSDLALLAMTGIVSITSCIVQARAFFVSTQLRSKLTGSVDDPDFYNAIQTFLMQTLALYTVVAPALRPGGPRYGFWTWLLSILTFGSGIASVAVYRFFTMLSPLLACISSVLQAFVTLQLVFSLNDEGQDTQKANDRKEV</sequence>
<keyword evidence="2" id="KW-0812">Transmembrane</keyword>
<feature type="region of interest" description="Disordered" evidence="1">
    <location>
        <begin position="162"/>
        <end position="189"/>
    </location>
</feature>